<sequence>MASAASTTTSTVVTLPPSLVFMVTNFHSFVNIKLDSTNYLLWRIQVENIMQANGFFEYLDGSIPCPDPQIRATDETLTPNPAFALWKLIDTQLLSCLTASLSPTTLPYILGLHHAHEVWGSLSNRYNSLSKSQVQDLKSKLYNITKSSTIECYVDTIKEYSQKIAAAGSPVEDDDLIFHTLRGLPKVFNGFKTTVHALQTSGTNITFNDVINMLNGEDIQLLQESNSEVETTSVLVATHGHGKVPEVSSSVNATPLANSLPQSFAQLGISTSFGPSQQFGSTSGQIQSSPIQFSGQSTSQFMPSQPMQPMLPQYMLSQPMQYVFSQSMPPQNMQQMSPQFHSSQFRGFGRGRGRGPCMPCEICGRSNHTTNYCYYQSSPPQFPLVQWRPPVQSAPWMTPTTPWMNNYAYPTSVPNAYPAGVPMFQPPLQTAGSVAPNIQSSLQNARPGIPSQTNFAGFTEAYTEAEKLVRVALCCVHTKP</sequence>
<dbReference type="Proteomes" id="UP000428333">
    <property type="component" value="Linkage Group LG09"/>
</dbReference>
<dbReference type="AlphaFoldDB" id="A0A6A4LEB5"/>
<evidence type="ECO:0008006" key="4">
    <source>
        <dbReference type="Google" id="ProtNLM"/>
    </source>
</evidence>
<keyword evidence="3" id="KW-1185">Reference proteome</keyword>
<dbReference type="OrthoDB" id="1845088at2759"/>
<organism evidence="2 3">
    <name type="scientific">Rhododendron williamsianum</name>
    <dbReference type="NCBI Taxonomy" id="262921"/>
    <lineage>
        <taxon>Eukaryota</taxon>
        <taxon>Viridiplantae</taxon>
        <taxon>Streptophyta</taxon>
        <taxon>Embryophyta</taxon>
        <taxon>Tracheophyta</taxon>
        <taxon>Spermatophyta</taxon>
        <taxon>Magnoliopsida</taxon>
        <taxon>eudicotyledons</taxon>
        <taxon>Gunneridae</taxon>
        <taxon>Pentapetalae</taxon>
        <taxon>asterids</taxon>
        <taxon>Ericales</taxon>
        <taxon>Ericaceae</taxon>
        <taxon>Ericoideae</taxon>
        <taxon>Rhodoreae</taxon>
        <taxon>Rhododendron</taxon>
    </lineage>
</organism>
<name>A0A6A4LEB5_9ERIC</name>
<feature type="non-terminal residue" evidence="2">
    <location>
        <position position="1"/>
    </location>
</feature>
<dbReference type="PANTHER" id="PTHR47481">
    <property type="match status" value="1"/>
</dbReference>
<reference evidence="2 3" key="1">
    <citation type="journal article" date="2019" name="Genome Biol. Evol.">
        <title>The Rhododendron genome and chromosomal organization provide insight into shared whole-genome duplications across the heath family (Ericaceae).</title>
        <authorList>
            <person name="Soza V.L."/>
            <person name="Lindsley D."/>
            <person name="Waalkes A."/>
            <person name="Ramage E."/>
            <person name="Patwardhan R.P."/>
            <person name="Burton J.N."/>
            <person name="Adey A."/>
            <person name="Kumar A."/>
            <person name="Qiu R."/>
            <person name="Shendure J."/>
            <person name="Hall B."/>
        </authorList>
    </citation>
    <scope>NUCLEOTIDE SEQUENCE [LARGE SCALE GENOMIC DNA]</scope>
    <source>
        <strain evidence="2">RSF 1966-606</strain>
    </source>
</reference>
<gene>
    <name evidence="2" type="ORF">C3L33_15238</name>
</gene>
<dbReference type="EMBL" id="QEFC01002338">
    <property type="protein sequence ID" value="KAE9452858.1"/>
    <property type="molecule type" value="Genomic_DNA"/>
</dbReference>
<evidence type="ECO:0000313" key="3">
    <source>
        <dbReference type="Proteomes" id="UP000428333"/>
    </source>
</evidence>
<evidence type="ECO:0000313" key="2">
    <source>
        <dbReference type="EMBL" id="KAE9452858.1"/>
    </source>
</evidence>
<dbReference type="PANTHER" id="PTHR47481:SF22">
    <property type="entry name" value="RETROTRANSPOSON GAG DOMAIN-CONTAINING PROTEIN"/>
    <property type="match status" value="1"/>
</dbReference>
<feature type="region of interest" description="Disordered" evidence="1">
    <location>
        <begin position="278"/>
        <end position="302"/>
    </location>
</feature>
<protein>
    <recommendedName>
        <fullName evidence="4">Retrotransposon Copia-like N-terminal domain-containing protein</fullName>
    </recommendedName>
</protein>
<dbReference type="Pfam" id="PF14223">
    <property type="entry name" value="Retrotran_gag_2"/>
    <property type="match status" value="1"/>
</dbReference>
<proteinExistence type="predicted"/>
<accession>A0A6A4LEB5</accession>
<evidence type="ECO:0000256" key="1">
    <source>
        <dbReference type="SAM" id="MobiDB-lite"/>
    </source>
</evidence>
<feature type="compositionally biased region" description="Polar residues" evidence="1">
    <location>
        <begin position="278"/>
        <end position="295"/>
    </location>
</feature>
<comment type="caution">
    <text evidence="2">The sequence shown here is derived from an EMBL/GenBank/DDBJ whole genome shotgun (WGS) entry which is preliminary data.</text>
</comment>